<evidence type="ECO:0000256" key="6">
    <source>
        <dbReference type="SAM" id="MobiDB-lite"/>
    </source>
</evidence>
<evidence type="ECO:0000313" key="8">
    <source>
        <dbReference type="EMBL" id="APA06147.1"/>
    </source>
</evidence>
<feature type="compositionally biased region" description="Polar residues" evidence="6">
    <location>
        <begin position="1525"/>
        <end position="1548"/>
    </location>
</feature>
<feature type="compositionally biased region" description="Basic and acidic residues" evidence="6">
    <location>
        <begin position="1405"/>
        <end position="1416"/>
    </location>
</feature>
<dbReference type="InterPro" id="IPR038765">
    <property type="entry name" value="Papain-like_cys_pep_sf"/>
</dbReference>
<dbReference type="InterPro" id="IPR051947">
    <property type="entry name" value="Sentrin-specific_protease"/>
</dbReference>
<feature type="compositionally biased region" description="Polar residues" evidence="6">
    <location>
        <begin position="870"/>
        <end position="883"/>
    </location>
</feature>
<feature type="compositionally biased region" description="Polar residues" evidence="6">
    <location>
        <begin position="849"/>
        <end position="858"/>
    </location>
</feature>
<feature type="compositionally biased region" description="Basic and acidic residues" evidence="6">
    <location>
        <begin position="479"/>
        <end position="493"/>
    </location>
</feature>
<feature type="compositionally biased region" description="Basic and acidic residues" evidence="6">
    <location>
        <begin position="1462"/>
        <end position="1485"/>
    </location>
</feature>
<feature type="compositionally biased region" description="Polar residues" evidence="6">
    <location>
        <begin position="1490"/>
        <end position="1499"/>
    </location>
</feature>
<feature type="compositionally biased region" description="Acidic residues" evidence="6">
    <location>
        <begin position="1451"/>
        <end position="1461"/>
    </location>
</feature>
<dbReference type="EMBL" id="CP017814">
    <property type="protein sequence ID" value="APA06147.1"/>
    <property type="molecule type" value="Genomic_DNA"/>
</dbReference>
<dbReference type="Gene3D" id="3.40.395.10">
    <property type="entry name" value="Adenoviral Proteinase, Chain A"/>
    <property type="match status" value="1"/>
</dbReference>
<feature type="compositionally biased region" description="Basic and acidic residues" evidence="6">
    <location>
        <begin position="60"/>
        <end position="76"/>
    </location>
</feature>
<dbReference type="Pfam" id="PF02902">
    <property type="entry name" value="Peptidase_C48"/>
    <property type="match status" value="1"/>
</dbReference>
<gene>
    <name evidence="8" type="ORF">sscle_01g009170</name>
</gene>
<name>A0A1D9PTX4_SCLS1</name>
<feature type="compositionally biased region" description="Basic and acidic residues" evidence="6">
    <location>
        <begin position="1636"/>
        <end position="1651"/>
    </location>
</feature>
<feature type="region of interest" description="Disordered" evidence="6">
    <location>
        <begin position="52"/>
        <end position="78"/>
    </location>
</feature>
<feature type="compositionally biased region" description="Polar residues" evidence="6">
    <location>
        <begin position="1353"/>
        <end position="1362"/>
    </location>
</feature>
<feature type="region of interest" description="Disordered" evidence="6">
    <location>
        <begin position="458"/>
        <end position="645"/>
    </location>
</feature>
<feature type="compositionally biased region" description="Basic and acidic residues" evidence="6">
    <location>
        <begin position="387"/>
        <end position="399"/>
    </location>
</feature>
<dbReference type="Proteomes" id="UP000177798">
    <property type="component" value="Chromosome 1"/>
</dbReference>
<reference evidence="9" key="1">
    <citation type="journal article" date="2017" name="Genome Biol. Evol.">
        <title>The complete genome sequence of the phytopathogenic fungus Sclerotinia sclerotiorum reveals insights into the genome architecture of broad host range pathogens.</title>
        <authorList>
            <person name="Derbyshire M."/>
            <person name="Denton-Giles M."/>
            <person name="Hegedus D."/>
            <person name="Seifbarghy S."/>
            <person name="Rollins J."/>
            <person name="van Kan J."/>
            <person name="Seidl M.F."/>
            <person name="Faino L."/>
            <person name="Mbengue M."/>
            <person name="Navaud O."/>
            <person name="Raffaele S."/>
            <person name="Hammond-Kosack K."/>
            <person name="Heard S."/>
            <person name="Oliver R."/>
        </authorList>
    </citation>
    <scope>NUCLEOTIDE SEQUENCE [LARGE SCALE GENOMIC DNA]</scope>
    <source>
        <strain evidence="9">ATCC 18683 / 1980 / Ss-1</strain>
    </source>
</reference>
<dbReference type="GO" id="GO:0019783">
    <property type="term" value="F:ubiquitin-like protein peptidase activity"/>
    <property type="evidence" value="ECO:0007669"/>
    <property type="project" value="UniProtKB-ARBA"/>
</dbReference>
<organism evidence="8 9">
    <name type="scientific">Sclerotinia sclerotiorum (strain ATCC 18683 / 1980 / Ss-1)</name>
    <name type="common">White mold</name>
    <name type="synonym">Whetzelinia sclerotiorum</name>
    <dbReference type="NCBI Taxonomy" id="665079"/>
    <lineage>
        <taxon>Eukaryota</taxon>
        <taxon>Fungi</taxon>
        <taxon>Dikarya</taxon>
        <taxon>Ascomycota</taxon>
        <taxon>Pezizomycotina</taxon>
        <taxon>Leotiomycetes</taxon>
        <taxon>Helotiales</taxon>
        <taxon>Sclerotiniaceae</taxon>
        <taxon>Sclerotinia</taxon>
    </lineage>
</organism>
<feature type="region of interest" description="Disordered" evidence="6">
    <location>
        <begin position="1041"/>
        <end position="1097"/>
    </location>
</feature>
<evidence type="ECO:0000256" key="3">
    <source>
        <dbReference type="ARBA" id="ARBA00022670"/>
    </source>
</evidence>
<keyword evidence="5" id="KW-0378">Hydrolase</keyword>
<feature type="compositionally biased region" description="Polar residues" evidence="6">
    <location>
        <begin position="334"/>
        <end position="344"/>
    </location>
</feature>
<accession>A0A1D9PTX4</accession>
<evidence type="ECO:0000256" key="4">
    <source>
        <dbReference type="ARBA" id="ARBA00022786"/>
    </source>
</evidence>
<feature type="region of interest" description="Disordered" evidence="6">
    <location>
        <begin position="1514"/>
        <end position="1651"/>
    </location>
</feature>
<dbReference type="PANTHER" id="PTHR46896:SF3">
    <property type="entry name" value="FI06413P-RELATED"/>
    <property type="match status" value="1"/>
</dbReference>
<dbReference type="OrthoDB" id="442460at2759"/>
<evidence type="ECO:0000256" key="2">
    <source>
        <dbReference type="ARBA" id="ARBA00022553"/>
    </source>
</evidence>
<feature type="compositionally biased region" description="Polar residues" evidence="6">
    <location>
        <begin position="1427"/>
        <end position="1438"/>
    </location>
</feature>
<protein>
    <recommendedName>
        <fullName evidence="7">Ubiquitin-like protease family profile domain-containing protein</fullName>
    </recommendedName>
</protein>
<keyword evidence="3" id="KW-0645">Protease</keyword>
<feature type="domain" description="Ubiquitin-like protease family profile" evidence="7">
    <location>
        <begin position="930"/>
        <end position="1256"/>
    </location>
</feature>
<feature type="region of interest" description="Disordered" evidence="6">
    <location>
        <begin position="1353"/>
        <end position="1499"/>
    </location>
</feature>
<feature type="compositionally biased region" description="Basic and acidic residues" evidence="6">
    <location>
        <begin position="320"/>
        <end position="330"/>
    </location>
</feature>
<dbReference type="GO" id="GO:0008234">
    <property type="term" value="F:cysteine-type peptidase activity"/>
    <property type="evidence" value="ECO:0007669"/>
    <property type="project" value="InterPro"/>
</dbReference>
<evidence type="ECO:0000256" key="5">
    <source>
        <dbReference type="ARBA" id="ARBA00022801"/>
    </source>
</evidence>
<dbReference type="PROSITE" id="PS50600">
    <property type="entry name" value="ULP_PROTEASE"/>
    <property type="match status" value="1"/>
</dbReference>
<feature type="region of interest" description="Disordered" evidence="6">
    <location>
        <begin position="812"/>
        <end position="903"/>
    </location>
</feature>
<dbReference type="InterPro" id="IPR003653">
    <property type="entry name" value="Peptidase_C48_C"/>
</dbReference>
<keyword evidence="2" id="KW-0597">Phosphoprotein</keyword>
<evidence type="ECO:0000259" key="7">
    <source>
        <dbReference type="PROSITE" id="PS50600"/>
    </source>
</evidence>
<feature type="region of interest" description="Disordered" evidence="6">
    <location>
        <begin position="283"/>
        <end position="413"/>
    </location>
</feature>
<dbReference type="PANTHER" id="PTHR46896">
    <property type="entry name" value="SENTRIN-SPECIFIC PROTEASE"/>
    <property type="match status" value="1"/>
</dbReference>
<dbReference type="VEuPathDB" id="FungiDB:sscle_01g009170"/>
<proteinExistence type="inferred from homology"/>
<feature type="compositionally biased region" description="Polar residues" evidence="6">
    <location>
        <begin position="460"/>
        <end position="478"/>
    </location>
</feature>
<feature type="compositionally biased region" description="Basic residues" evidence="6">
    <location>
        <begin position="1417"/>
        <end position="1426"/>
    </location>
</feature>
<sequence>MSLKITKKRINYRKAHYCQVMSRLAEGIREKLNKQEEAQQVRINRSLASMGPVINSEPWTRSKDENRPRNFEESKSRTIPSLEEIDSILEKYETPEKISKDRNLVIIDASDSDEAGETSNGTTQTKALTITRTSSNHEPLGSISKVFHNTNNKNNNNNSNSLRQTSYQHCTYERFSSEELHIPCPRLQYSLFDNIESIGSILRVPNFNQSRMNLQHISKTDGNHEARVEQELQQSTAGIKSRSNSSVCHITDLEQAESNNIQKVPHLEKTEEPHANHGKSIVQHINDFDGPDTHSAITGVDDAPEEEDTEPSKTGVKAEWGFKSRYDRYRHTNTRNPGKTQATKIFTEARTKMVRRSLGGGPKPVNRLGDGQNAAATSQTRGIEPFNLHDDRPSKKQRTEQAPPSHRKYGGTNQLEQGAIQESGGHKLFQGEPPDTGASVEEFQTVEDIIKPKVRRIKRNATTMRATSGSSGGLSNNRDGAHIKSSRQSDHSRSRIHTNGYLEDSDDPIVDDDPHMLISAPQKSPQVIIPSPYFGTSNLKPARQNPYSRADGRHRSPQYQKLQTSKRSSPNFTQERGALNELPIGDNSEDELSQVNPPRIANGGHLNKAHEEWKANDSGSDEGSENESSLVKTGDIIPTNWDKRGTGDRKLRQLESYGQYRVKSVFSRNRHWHRPDILSESRYVGLDQCGVVKLMGDTKSFPGFAIKAASILDVKTGHESSKLIIRKPSENGPMQDSEMFIEFDSADSAQDFQESLGIFQNDLEICCMEESEIDQTFHHARDTLDKRAGQAVNKRNRAESHPEDIQLLASNQKRRTTQLTQPPVYEIQQPNNTHPPKPKRQKLHERMQTPHTPQNMNENLDPIDAVEFYSRSSQASGTRASLRSSDRPKQYKPAPKARTPSPERWSEINKAWLKEWKKSVVYPRASKKTATVDKQDIYRLDDGEFLNDNLIMFYLLWLEQQHPELANRVYVHNTFFYASLTKAAKGKRGINYEAVERWTAKVDLLSYDYIIVPVNENTHWYVAIICNAPKLLDLETKEQLDSTEKDAKSEMDGEIESPEESKPPTPSRSPQSIPTRSLNEMDDNGVDSSFKGLSLSSGEKTKNPLDIVPAESLFRSNDGLPIISPDVDRGNVSANKAAKNVINLAESSSPIARPNFGTKGKRLPPTRNYDTKQPRIITFDSLALRHASTCANLKDYIVAEIKSKKGISITPPKVLGMTAKTQAKDSDTGRYPGKGLPEQGNFCDCGVYLLSYMEEFFERPDDFIEDIMENKYEVRGNRNNTPEFRKKIRELLLQLQAEQTREANAVKKAKIAKKRIGIPLMTKDKVEPSECQTASLPLISSDKQPLASTVSTVAERSNQESLTEAARTTPKSLPSSRGKDVINIEDSQDNLQGNFEEDSAPSFIKEADHRTAEKQLRSRGRERKPRQTTSTGVRSSPSKPDVPIEIRDSFEDQESTQENEDHESQQQKGKDDVIDLDKDESHTGKVEIGQDSQSGTQWFGNMVGMVGKYLNRSAGQTASKDEVSGPTSALKSPGQNKPQALKSSSRAGMNSPRRSEKDMRPRQSVPELRSQSPEQVVVDLTEDVADPMLRDQDSSPFPDVPPITSSPLMAGSQERDRSNDQPSIMAPFGRKSNTSRGEDGDKASERFRHSGMEGFVNSQLLSGRDPVEAVMVSQFKH</sequence>
<dbReference type="GO" id="GO:0006508">
    <property type="term" value="P:proteolysis"/>
    <property type="evidence" value="ECO:0007669"/>
    <property type="project" value="UniProtKB-KW"/>
</dbReference>
<comment type="similarity">
    <text evidence="1">Belongs to the peptidase C48 family.</text>
</comment>
<dbReference type="SUPFAM" id="SSF54001">
    <property type="entry name" value="Cysteine proteinases"/>
    <property type="match status" value="1"/>
</dbReference>
<evidence type="ECO:0000256" key="1">
    <source>
        <dbReference type="ARBA" id="ARBA00005234"/>
    </source>
</evidence>
<feature type="compositionally biased region" description="Polar residues" evidence="6">
    <location>
        <begin position="557"/>
        <end position="574"/>
    </location>
</feature>
<feature type="compositionally biased region" description="Basic and acidic residues" evidence="6">
    <location>
        <begin position="1041"/>
        <end position="1051"/>
    </location>
</feature>
<keyword evidence="4" id="KW-0833">Ubl conjugation pathway</keyword>
<evidence type="ECO:0000313" key="9">
    <source>
        <dbReference type="Proteomes" id="UP000177798"/>
    </source>
</evidence>